<dbReference type="Pfam" id="PF10011">
    <property type="entry name" value="DUF2254"/>
    <property type="match status" value="1"/>
</dbReference>
<keyword evidence="1" id="KW-0472">Membrane</keyword>
<keyword evidence="3" id="KW-1185">Reference proteome</keyword>
<accession>A0ABZ1C4V3</accession>
<dbReference type="RefSeq" id="WP_221030595.1">
    <property type="nucleotide sequence ID" value="NZ_CP139781.1"/>
</dbReference>
<name>A0ABZ1C4V3_9BACT</name>
<feature type="transmembrane region" description="Helical" evidence="1">
    <location>
        <begin position="108"/>
        <end position="128"/>
    </location>
</feature>
<dbReference type="PROSITE" id="PS51257">
    <property type="entry name" value="PROKAR_LIPOPROTEIN"/>
    <property type="match status" value="1"/>
</dbReference>
<gene>
    <name evidence="2" type="ORF">K1X11_018255</name>
</gene>
<organism evidence="2 3">
    <name type="scientific">Actomonas aquatica</name>
    <dbReference type="NCBI Taxonomy" id="2866162"/>
    <lineage>
        <taxon>Bacteria</taxon>
        <taxon>Pseudomonadati</taxon>
        <taxon>Verrucomicrobiota</taxon>
        <taxon>Opitutia</taxon>
        <taxon>Opitutales</taxon>
        <taxon>Opitutaceae</taxon>
        <taxon>Actomonas</taxon>
    </lineage>
</organism>
<dbReference type="Proteomes" id="UP000738431">
    <property type="component" value="Chromosome"/>
</dbReference>
<keyword evidence="1" id="KW-1133">Transmembrane helix</keyword>
<evidence type="ECO:0000313" key="3">
    <source>
        <dbReference type="Proteomes" id="UP000738431"/>
    </source>
</evidence>
<evidence type="ECO:0000256" key="1">
    <source>
        <dbReference type="SAM" id="Phobius"/>
    </source>
</evidence>
<dbReference type="EMBL" id="CP139781">
    <property type="protein sequence ID" value="WRQ86759.1"/>
    <property type="molecule type" value="Genomic_DNA"/>
</dbReference>
<protein>
    <submittedName>
        <fullName evidence="2">DUF2254 domain-containing protein</fullName>
    </submittedName>
</protein>
<proteinExistence type="predicted"/>
<sequence length="441" mass="48631">MRTRWHNLLERLRATLWVLPALLACGAAALAEIAIWVDDHFGSALENLPVLYPGGIEGGRQVLTTLAGSMVSLTTISFSVMMVVLTLASNQFGPRVLRNFTADRFYQIVLGVFVSTFAYCLLVLGHLSADESTGAPVPRLTISLALVLALGSLATLIAFIHHVARSVQASYIVLRAHHETCRTIAAMFPEELGDEPPSDVDDRVADYADREPHFTIHADRAGYVQALNVEDLLEFAAAHDLVIELTVKPGQFITRDTELARLHGDSLPNDLDEKQLCATGRSWVLLGAERTGEQDCQYGVRQLTEIGVRCLSPGINDPVTAVACIDYLTENLISLARRAFPSRCRVDEDNQLRAIVRRDDFADIADAAFDNLRHYGREHPEVACRLADSLRILAPHLRRPADRAWAERTLAALRLEIDQLTAERDRQAFATACDQAHAALA</sequence>
<dbReference type="InterPro" id="IPR018723">
    <property type="entry name" value="DUF2254_membrane"/>
</dbReference>
<reference evidence="2 3" key="1">
    <citation type="submission" date="2021-08" db="EMBL/GenBank/DDBJ databases">
        <authorList>
            <person name="Zhang D."/>
            <person name="Zhang A."/>
            <person name="Wang L."/>
        </authorList>
    </citation>
    <scope>NUCLEOTIDE SEQUENCE [LARGE SCALE GENOMIC DNA]</scope>
    <source>
        <strain evidence="2 3">WL0086</strain>
    </source>
</reference>
<reference evidence="2 3" key="2">
    <citation type="submission" date="2023-12" db="EMBL/GenBank/DDBJ databases">
        <title>Description of an unclassified Opitutus bacterium of Verrucomicrobiota.</title>
        <authorList>
            <person name="Zhang D.-F."/>
        </authorList>
    </citation>
    <scope>NUCLEOTIDE SEQUENCE [LARGE SCALE GENOMIC DNA]</scope>
    <source>
        <strain evidence="2 3">WL0086</strain>
    </source>
</reference>
<feature type="transmembrane region" description="Helical" evidence="1">
    <location>
        <begin position="66"/>
        <end position="88"/>
    </location>
</feature>
<evidence type="ECO:0000313" key="2">
    <source>
        <dbReference type="EMBL" id="WRQ86759.1"/>
    </source>
</evidence>
<feature type="transmembrane region" description="Helical" evidence="1">
    <location>
        <begin position="140"/>
        <end position="160"/>
    </location>
</feature>
<keyword evidence="1" id="KW-0812">Transmembrane</keyword>